<dbReference type="SUPFAM" id="SSF52129">
    <property type="entry name" value="Caspase-like"/>
    <property type="match status" value="1"/>
</dbReference>
<dbReference type="OrthoDB" id="9812126at2"/>
<organism evidence="2 3">
    <name type="scientific">Spiroplasma litorale</name>
    <dbReference type="NCBI Taxonomy" id="216942"/>
    <lineage>
        <taxon>Bacteria</taxon>
        <taxon>Bacillati</taxon>
        <taxon>Mycoplasmatota</taxon>
        <taxon>Mollicutes</taxon>
        <taxon>Entomoplasmatales</taxon>
        <taxon>Spiroplasmataceae</taxon>
        <taxon>Spiroplasma</taxon>
    </lineage>
</organism>
<feature type="domain" description="Peptidase C14 caspase" evidence="1">
    <location>
        <begin position="1"/>
        <end position="189"/>
    </location>
</feature>
<dbReference type="RefSeq" id="WP_075058738.1">
    <property type="nucleotide sequence ID" value="NZ_CP012357.1"/>
</dbReference>
<dbReference type="GO" id="GO:0006508">
    <property type="term" value="P:proteolysis"/>
    <property type="evidence" value="ECO:0007669"/>
    <property type="project" value="InterPro"/>
</dbReference>
<dbReference type="InterPro" id="IPR011600">
    <property type="entry name" value="Pept_C14_caspase"/>
</dbReference>
<dbReference type="Gene3D" id="3.40.50.1460">
    <property type="match status" value="1"/>
</dbReference>
<dbReference type="AlphaFoldDB" id="A0A0K1W2V9"/>
<dbReference type="STRING" id="216942.SLITO_v1c10480"/>
<evidence type="ECO:0000313" key="2">
    <source>
        <dbReference type="EMBL" id="AKX34659.1"/>
    </source>
</evidence>
<protein>
    <submittedName>
        <fullName evidence="2">Peptidase</fullName>
    </submittedName>
</protein>
<dbReference type="GO" id="GO:0004197">
    <property type="term" value="F:cysteine-type endopeptidase activity"/>
    <property type="evidence" value="ECO:0007669"/>
    <property type="project" value="InterPro"/>
</dbReference>
<dbReference type="KEGG" id="sll:SLITO_v1c10480"/>
<sequence>MRKALIVGINDYKHVNPLKECINDAKKIAELLKKNFDNSRNFDVELITNSNELTVSKLSDKINELFAGDSDVALFYFSGHGFIDYNSDKSYLCTYETDENNHGLEMGVVENIISKSNAKNKIVFLDCCYSGMMGNTRNENGIAKSSILYDNTTYLTASKKDETSVETKEGGIFTNLLVEALSGSASDILGVITPASIYSYIDKSLGAWDQRPIFKTSSSKFIDIRKVNPQIDIKIIRNLVKYFEKPSSKYSLNPSFEETRQEHKKENVIIFKELQKLVSVGLVKPDDEEYMYYAAINSKSCSLTMLGKNYWKWVNETRI</sequence>
<dbReference type="Pfam" id="PF00656">
    <property type="entry name" value="Peptidase_C14"/>
    <property type="match status" value="1"/>
</dbReference>
<accession>A0A0K1W2V9</accession>
<dbReference type="EMBL" id="CP012357">
    <property type="protein sequence ID" value="AKX34659.1"/>
    <property type="molecule type" value="Genomic_DNA"/>
</dbReference>
<keyword evidence="3" id="KW-1185">Reference proteome</keyword>
<dbReference type="Proteomes" id="UP000067476">
    <property type="component" value="Chromosome"/>
</dbReference>
<evidence type="ECO:0000259" key="1">
    <source>
        <dbReference type="Pfam" id="PF00656"/>
    </source>
</evidence>
<dbReference type="PATRIC" id="fig|216942.3.peg.1070"/>
<dbReference type="PANTHER" id="PTHR22576">
    <property type="entry name" value="MUCOSA ASSOCIATED LYMPHOID TISSUE LYMPHOMA TRANSLOCATION PROTEIN 1/PARACASPASE"/>
    <property type="match status" value="1"/>
</dbReference>
<proteinExistence type="predicted"/>
<evidence type="ECO:0000313" key="3">
    <source>
        <dbReference type="Proteomes" id="UP000067476"/>
    </source>
</evidence>
<gene>
    <name evidence="2" type="ORF">SLITO_v1c10480</name>
</gene>
<reference evidence="2 3" key="1">
    <citation type="journal article" date="2015" name="Genome Announc.">
        <title>Complete Genome Sequence of Spiroplasma litorale TN-1T (DSM 21781), a Bacterium Isolated from a Green-Eyed Horsefly (Tabanus nigrovittatus).</title>
        <authorList>
            <person name="Lo W.S."/>
            <person name="Lai Y.C."/>
            <person name="Lien Y.W."/>
            <person name="Wang T.H."/>
            <person name="Kuo C.H."/>
        </authorList>
    </citation>
    <scope>NUCLEOTIDE SEQUENCE [LARGE SCALE GENOMIC DNA]</scope>
    <source>
        <strain evidence="2 3">TN-1</strain>
    </source>
</reference>
<dbReference type="InterPro" id="IPR029030">
    <property type="entry name" value="Caspase-like_dom_sf"/>
</dbReference>
<dbReference type="InterPro" id="IPR052039">
    <property type="entry name" value="Caspase-related_regulators"/>
</dbReference>
<dbReference type="PANTHER" id="PTHR22576:SF37">
    <property type="entry name" value="MUCOSA-ASSOCIATED LYMPHOID TISSUE LYMPHOMA TRANSLOCATION PROTEIN 1"/>
    <property type="match status" value="1"/>
</dbReference>
<name>A0A0K1W2V9_9MOLU</name>